<dbReference type="EMBL" id="AAZO01001262">
    <property type="status" value="NOT_ANNOTATED_CDS"/>
    <property type="molecule type" value="Genomic_DNA"/>
</dbReference>
<dbReference type="GO" id="GO:0008253">
    <property type="term" value="F:5'-nucleotidase activity"/>
    <property type="evidence" value="ECO:0007669"/>
    <property type="project" value="UniProtKB-EC"/>
</dbReference>
<dbReference type="InterPro" id="IPR006146">
    <property type="entry name" value="5'-Nucleotdase_CS"/>
</dbReference>
<dbReference type="PANTHER" id="PTHR11575">
    <property type="entry name" value="5'-NUCLEOTIDASE-RELATED"/>
    <property type="match status" value="1"/>
</dbReference>
<evidence type="ECO:0000313" key="12">
    <source>
        <dbReference type="EnsemblMetazoa" id="PHUM106700-PA"/>
    </source>
</evidence>
<keyword evidence="7 8" id="KW-0378">Hydrolase</keyword>
<dbReference type="PANTHER" id="PTHR11575:SF24">
    <property type="entry name" value="5'-NUCLEOTIDASE"/>
    <property type="match status" value="1"/>
</dbReference>
<dbReference type="InterPro" id="IPR006179">
    <property type="entry name" value="5_nucleotidase/apyrase"/>
</dbReference>
<evidence type="ECO:0000259" key="9">
    <source>
        <dbReference type="Pfam" id="PF00149"/>
    </source>
</evidence>
<keyword evidence="5 8" id="KW-0732">Signal</keyword>
<organism>
    <name type="scientific">Pediculus humanus subsp. corporis</name>
    <name type="common">Body louse</name>
    <dbReference type="NCBI Taxonomy" id="121224"/>
    <lineage>
        <taxon>Eukaryota</taxon>
        <taxon>Metazoa</taxon>
        <taxon>Ecdysozoa</taxon>
        <taxon>Arthropoda</taxon>
        <taxon>Hexapoda</taxon>
        <taxon>Insecta</taxon>
        <taxon>Pterygota</taxon>
        <taxon>Neoptera</taxon>
        <taxon>Paraneoptera</taxon>
        <taxon>Psocodea</taxon>
        <taxon>Troctomorpha</taxon>
        <taxon>Phthiraptera</taxon>
        <taxon>Anoplura</taxon>
        <taxon>Pediculidae</taxon>
        <taxon>Pediculus</taxon>
    </lineage>
</organism>
<dbReference type="SUPFAM" id="SSF56300">
    <property type="entry name" value="Metallo-dependent phosphatases"/>
    <property type="match status" value="1"/>
</dbReference>
<evidence type="ECO:0000256" key="3">
    <source>
        <dbReference type="ARBA" id="ARBA00012643"/>
    </source>
</evidence>
<dbReference type="eggNOG" id="KOG4419">
    <property type="taxonomic scope" value="Eukaryota"/>
</dbReference>
<protein>
    <recommendedName>
        <fullName evidence="3">5'-nucleotidase</fullName>
        <ecNumber evidence="3">3.1.3.5</ecNumber>
    </recommendedName>
</protein>
<feature type="signal peptide" evidence="8">
    <location>
        <begin position="1"/>
        <end position="27"/>
    </location>
</feature>
<evidence type="ECO:0000256" key="1">
    <source>
        <dbReference type="ARBA" id="ARBA00000815"/>
    </source>
</evidence>
<evidence type="ECO:0000313" key="13">
    <source>
        <dbReference type="Proteomes" id="UP000009046"/>
    </source>
</evidence>
<reference evidence="11" key="2">
    <citation type="submission" date="2007-04" db="EMBL/GenBank/DDBJ databases">
        <title>The genome of the human body louse.</title>
        <authorList>
            <consortium name="The Human Body Louse Genome Consortium"/>
            <person name="Kirkness E."/>
            <person name="Walenz B."/>
            <person name="Hass B."/>
            <person name="Bruggner R."/>
            <person name="Strausberg R."/>
        </authorList>
    </citation>
    <scope>NUCLEOTIDE SEQUENCE</scope>
    <source>
        <strain evidence="11">USDA</strain>
    </source>
</reference>
<keyword evidence="6 8" id="KW-0547">Nucleotide-binding</keyword>
<dbReference type="GO" id="GO:0046872">
    <property type="term" value="F:metal ion binding"/>
    <property type="evidence" value="ECO:0007669"/>
    <property type="project" value="UniProtKB-KW"/>
</dbReference>
<dbReference type="PROSITE" id="PS00785">
    <property type="entry name" value="5_NUCLEOTIDASE_1"/>
    <property type="match status" value="1"/>
</dbReference>
<dbReference type="Pfam" id="PF02872">
    <property type="entry name" value="5_nucleotid_C"/>
    <property type="match status" value="1"/>
</dbReference>
<dbReference type="InterPro" id="IPR036907">
    <property type="entry name" value="5'-Nucleotdase_C_sf"/>
</dbReference>
<dbReference type="GeneID" id="8238204"/>
<comment type="catalytic activity">
    <reaction evidence="1">
        <text>a ribonucleoside 5'-phosphate + H2O = a ribonucleoside + phosphate</text>
        <dbReference type="Rhea" id="RHEA:12484"/>
        <dbReference type="ChEBI" id="CHEBI:15377"/>
        <dbReference type="ChEBI" id="CHEBI:18254"/>
        <dbReference type="ChEBI" id="CHEBI:43474"/>
        <dbReference type="ChEBI" id="CHEBI:58043"/>
        <dbReference type="EC" id="3.1.3.5"/>
    </reaction>
</comment>
<dbReference type="InterPro" id="IPR004843">
    <property type="entry name" value="Calcineurin-like_PHP"/>
</dbReference>
<comment type="similarity">
    <text evidence="2 8">Belongs to the 5'-nucleotidase family.</text>
</comment>
<evidence type="ECO:0000256" key="4">
    <source>
        <dbReference type="ARBA" id="ARBA00022723"/>
    </source>
</evidence>
<accession>E0VD87</accession>
<dbReference type="KEGG" id="phu:Phum_PHUM106700"/>
<evidence type="ECO:0000256" key="6">
    <source>
        <dbReference type="ARBA" id="ARBA00022741"/>
    </source>
</evidence>
<dbReference type="GO" id="GO:0000166">
    <property type="term" value="F:nucleotide binding"/>
    <property type="evidence" value="ECO:0007669"/>
    <property type="project" value="UniProtKB-KW"/>
</dbReference>
<evidence type="ECO:0000259" key="10">
    <source>
        <dbReference type="Pfam" id="PF02872"/>
    </source>
</evidence>
<evidence type="ECO:0000256" key="8">
    <source>
        <dbReference type="RuleBase" id="RU362119"/>
    </source>
</evidence>
<dbReference type="HOGENOM" id="CLU_005854_7_1_1"/>
<dbReference type="Pfam" id="PF00149">
    <property type="entry name" value="Metallophos"/>
    <property type="match status" value="1"/>
</dbReference>
<evidence type="ECO:0000256" key="5">
    <source>
        <dbReference type="ARBA" id="ARBA00022729"/>
    </source>
</evidence>
<dbReference type="InterPro" id="IPR008334">
    <property type="entry name" value="5'-Nucleotdase_C"/>
</dbReference>
<dbReference type="InterPro" id="IPR029052">
    <property type="entry name" value="Metallo-depent_PP-like"/>
</dbReference>
<reference evidence="12" key="3">
    <citation type="submission" date="2020-05" db="UniProtKB">
        <authorList>
            <consortium name="EnsemblMetazoa"/>
        </authorList>
    </citation>
    <scope>IDENTIFICATION</scope>
    <source>
        <strain evidence="12">USDA</strain>
    </source>
</reference>
<dbReference type="OrthoDB" id="7722975at2759"/>
<name>E0VD87_PEDHC</name>
<dbReference type="VEuPathDB" id="VectorBase:PHUM106700"/>
<evidence type="ECO:0000256" key="7">
    <source>
        <dbReference type="ARBA" id="ARBA00022801"/>
    </source>
</evidence>
<proteinExistence type="inferred from homology"/>
<dbReference type="Gene3D" id="3.60.21.10">
    <property type="match status" value="2"/>
</dbReference>
<dbReference type="PRINTS" id="PR01607">
    <property type="entry name" value="APYRASEFAMLY"/>
</dbReference>
<dbReference type="FunFam" id="3.90.780.10:FF:000001">
    <property type="entry name" value="NT5E isoform 3"/>
    <property type="match status" value="1"/>
</dbReference>
<feature type="domain" description="5'-Nucleotidase C-terminal" evidence="10">
    <location>
        <begin position="259"/>
        <end position="435"/>
    </location>
</feature>
<dbReference type="EC" id="3.1.3.5" evidence="3"/>
<dbReference type="SUPFAM" id="SSF55816">
    <property type="entry name" value="5'-nucleotidase (syn. UDP-sugar hydrolase), C-terminal domain"/>
    <property type="match status" value="1"/>
</dbReference>
<keyword evidence="4" id="KW-0479">Metal-binding</keyword>
<keyword evidence="13" id="KW-1185">Reference proteome</keyword>
<evidence type="ECO:0000313" key="11">
    <source>
        <dbReference type="EMBL" id="EEB11343.1"/>
    </source>
</evidence>
<dbReference type="Gene3D" id="3.90.780.10">
    <property type="entry name" value="5'-Nucleotidase, C-terminal domain"/>
    <property type="match status" value="1"/>
</dbReference>
<feature type="domain" description="Calcineurin-like phosphoesterase" evidence="9">
    <location>
        <begin position="30"/>
        <end position="123"/>
    </location>
</feature>
<dbReference type="EnsemblMetazoa" id="PHUM106700-RA">
    <property type="protein sequence ID" value="PHUM106700-PA"/>
    <property type="gene ID" value="PHUM106700"/>
</dbReference>
<dbReference type="EMBL" id="AAZO01001263">
    <property type="status" value="NOT_ANNOTATED_CDS"/>
    <property type="molecule type" value="Genomic_DNA"/>
</dbReference>
<dbReference type="InParanoid" id="E0VD87"/>
<dbReference type="STRING" id="121224.E0VD87"/>
<dbReference type="CTD" id="8238204"/>
<dbReference type="FunCoup" id="E0VD87">
    <property type="interactions" value="148"/>
</dbReference>
<reference evidence="11" key="1">
    <citation type="submission" date="2007-04" db="EMBL/GenBank/DDBJ databases">
        <title>Annotation of Pediculus humanus corporis strain USDA.</title>
        <authorList>
            <person name="Kirkness E."/>
            <person name="Hannick L."/>
            <person name="Hass B."/>
            <person name="Bruggner R."/>
            <person name="Lawson D."/>
            <person name="Bidwell S."/>
            <person name="Joardar V."/>
            <person name="Caler E."/>
            <person name="Walenz B."/>
            <person name="Inman J."/>
            <person name="Schobel S."/>
            <person name="Galinsky K."/>
            <person name="Amedeo P."/>
            <person name="Strausberg R."/>
        </authorList>
    </citation>
    <scope>NUCLEOTIDE SEQUENCE</scope>
    <source>
        <strain evidence="11">USDA</strain>
    </source>
</reference>
<dbReference type="GO" id="GO:0009166">
    <property type="term" value="P:nucleotide catabolic process"/>
    <property type="evidence" value="ECO:0007669"/>
    <property type="project" value="InterPro"/>
</dbReference>
<evidence type="ECO:0000256" key="2">
    <source>
        <dbReference type="ARBA" id="ARBA00006654"/>
    </source>
</evidence>
<feature type="chain" id="PRO_5014485445" description="5'-nucleotidase" evidence="8">
    <location>
        <begin position="28"/>
        <end position="445"/>
    </location>
</feature>
<dbReference type="AlphaFoldDB" id="E0VD87"/>
<sequence length="445" mass="49882">MNEMTGNLRTAIFLLSILSFFVPSATGFKLRILHTNDMHSRFEQISKNLGKCTESASENNLCYGGFARLKTAIDDEFKKAKEENITTLFLNAGDNYQGTIYYTTLANSGELKFIDEIEALTKEATRLHNEGIKIIIAVGHSGYDVDMEIAAKVPYLDVIVGGHSHTFLYSGTPPDIEVPVREYPIMIKQKNGRLVPIVQAFCFTKYLGKIDITFDDDGEVTSATGNPILLNYKYKEDVQVLRELNKWKEKLSESLIQNVGVTKVLLDATECRFSETNIGNLITDAFIYHAVKNNTGKYWTQAPIAIQQGGGIRASINVTGSNGVLTREDIMTTMPFFTSLSMVKMNGKTLHEGLEWSVAQYSTERHVGRGQFLHMSGMKVKYDLNKNPGSRVTSVSVRCAFCDIPRYNPLNMTEEYTVLMPTFLKLGGDNFTMFKYNGTEILRFG</sequence>
<dbReference type="OMA" id="WLATINS"/>
<dbReference type="Proteomes" id="UP000009046">
    <property type="component" value="Unassembled WGS sequence"/>
</dbReference>
<dbReference type="RefSeq" id="XP_002424081.1">
    <property type="nucleotide sequence ID" value="XM_002424036.1"/>
</dbReference>
<dbReference type="EMBL" id="DS235072">
    <property type="protein sequence ID" value="EEB11343.1"/>
    <property type="molecule type" value="Genomic_DNA"/>
</dbReference>
<gene>
    <name evidence="12" type="primary">8238204</name>
    <name evidence="11" type="ORF">Phum_PHUM106700</name>
</gene>